<dbReference type="AlphaFoldDB" id="F0QQL3"/>
<feature type="compositionally biased region" description="Acidic residues" evidence="1">
    <location>
        <begin position="134"/>
        <end position="143"/>
    </location>
</feature>
<evidence type="ECO:0000313" key="3">
    <source>
        <dbReference type="Proteomes" id="UP000007484"/>
    </source>
</evidence>
<keyword evidence="3" id="KW-1185">Reference proteome</keyword>
<proteinExistence type="predicted"/>
<sequence length="302" mass="34293">MNLPLLTKLLVSFCTVGGGSVGAFFASNPFIGGIKGGEKEQVVKSQEKEKESPTEVSPKTTTEEAQGVKTQEEDSKSKEDLEQSQSDQELINSDQQTDLKVSENDSKETQSQEIQFEDQTIRRELENSSGFSDENTEEIEEVKEEVKESFDTFEEYEEEDDLEDEEGLSSSAKVGEYIGKVREDGSGNVLEVTCDNWIKEYDGNIGRREVKDKQECEGRKKRSSWGKGGLTQPTAWLEIDKSKAKKVLVHYGLWIDKVSSFTGKEKDKWNTRDRENRGNWTCSRETFGHNEKKFLISCDLYQ</sequence>
<name>F0QQL3_MYCSL</name>
<feature type="compositionally biased region" description="Basic and acidic residues" evidence="1">
    <location>
        <begin position="38"/>
        <end position="53"/>
    </location>
</feature>
<dbReference type="EMBL" id="CP002525">
    <property type="protein sequence ID" value="ADX97783.1"/>
    <property type="molecule type" value="Genomic_DNA"/>
</dbReference>
<dbReference type="KEGG" id="mss:MSU_0239"/>
<feature type="region of interest" description="Disordered" evidence="1">
    <location>
        <begin position="38"/>
        <end position="171"/>
    </location>
</feature>
<dbReference type="RefSeq" id="WP_013609731.1">
    <property type="nucleotide sequence ID" value="NC_015155.1"/>
</dbReference>
<feature type="compositionally biased region" description="Acidic residues" evidence="1">
    <location>
        <begin position="151"/>
        <end position="167"/>
    </location>
</feature>
<organism evidence="2 3">
    <name type="scientific">Mycoplasma suis (strain Illinois)</name>
    <dbReference type="NCBI Taxonomy" id="768700"/>
    <lineage>
        <taxon>Bacteria</taxon>
        <taxon>Bacillati</taxon>
        <taxon>Mycoplasmatota</taxon>
        <taxon>Mollicutes</taxon>
        <taxon>Mycoplasmataceae</taxon>
        <taxon>Mycoplasma</taxon>
    </lineage>
</organism>
<dbReference type="Proteomes" id="UP000007484">
    <property type="component" value="Chromosome"/>
</dbReference>
<dbReference type="HOGENOM" id="CLU_071808_0_0_14"/>
<accession>F0QQL3</accession>
<feature type="compositionally biased region" description="Polar residues" evidence="1">
    <location>
        <begin position="54"/>
        <end position="64"/>
    </location>
</feature>
<feature type="compositionally biased region" description="Basic and acidic residues" evidence="1">
    <location>
        <begin position="70"/>
        <end position="81"/>
    </location>
</feature>
<dbReference type="STRING" id="768700.MSU_0239"/>
<feature type="compositionally biased region" description="Polar residues" evidence="1">
    <location>
        <begin position="83"/>
        <end position="99"/>
    </location>
</feature>
<gene>
    <name evidence="2" type="ordered locus">MSU_0239</name>
</gene>
<evidence type="ECO:0000256" key="1">
    <source>
        <dbReference type="SAM" id="MobiDB-lite"/>
    </source>
</evidence>
<reference evidence="2 3" key="1">
    <citation type="journal article" date="2011" name="J. Bacteriol.">
        <title>Complete genome sequences of two hemotropic Mycoplasmas, Mycoplasma haemofelis strain Ohio2 and Mycoplasma suis strain Illinois.</title>
        <authorList>
            <person name="Messick J.B."/>
            <person name="Santos A.P."/>
            <person name="Guimaraes A.M."/>
        </authorList>
    </citation>
    <scope>NUCLEOTIDE SEQUENCE [LARGE SCALE GENOMIC DNA]</scope>
    <source>
        <strain evidence="2 3">Illinois</strain>
    </source>
</reference>
<evidence type="ECO:0000313" key="2">
    <source>
        <dbReference type="EMBL" id="ADX97783.1"/>
    </source>
</evidence>
<feature type="compositionally biased region" description="Basic and acidic residues" evidence="1">
    <location>
        <begin position="100"/>
        <end position="110"/>
    </location>
</feature>
<protein>
    <submittedName>
        <fullName evidence="2">Uncharacterized protein</fullName>
    </submittedName>
</protein>